<feature type="transmembrane region" description="Helical" evidence="12">
    <location>
        <begin position="240"/>
        <end position="257"/>
    </location>
</feature>
<feature type="transmembrane region" description="Helical" evidence="12">
    <location>
        <begin position="6"/>
        <end position="26"/>
    </location>
</feature>
<keyword evidence="9 12" id="KW-0472">Membrane</keyword>
<dbReference type="InterPro" id="IPR001734">
    <property type="entry name" value="Na/solute_symporter"/>
</dbReference>
<feature type="transmembrane region" description="Helical" evidence="12">
    <location>
        <begin position="532"/>
        <end position="554"/>
    </location>
</feature>
<feature type="transmembrane region" description="Helical" evidence="12">
    <location>
        <begin position="384"/>
        <end position="406"/>
    </location>
</feature>
<dbReference type="InterPro" id="IPR038377">
    <property type="entry name" value="Na/Glc_symporter_sf"/>
</dbReference>
<dbReference type="NCBIfam" id="TIGR00813">
    <property type="entry name" value="sss"/>
    <property type="match status" value="1"/>
</dbReference>
<comment type="similarity">
    <text evidence="2 11">Belongs to the sodium:solute symporter (SSF) (TC 2.A.21) family.</text>
</comment>
<comment type="subcellular location">
    <subcellularLocation>
        <location evidence="1">Cell membrane</location>
        <topology evidence="1">Multi-pass membrane protein</topology>
    </subcellularLocation>
</comment>
<feature type="transmembrane region" description="Helical" evidence="12">
    <location>
        <begin position="161"/>
        <end position="181"/>
    </location>
</feature>
<keyword evidence="6 12" id="KW-1133">Transmembrane helix</keyword>
<evidence type="ECO:0000256" key="11">
    <source>
        <dbReference type="RuleBase" id="RU362091"/>
    </source>
</evidence>
<dbReference type="PROSITE" id="PS50283">
    <property type="entry name" value="NA_SOLUT_SYMP_3"/>
    <property type="match status" value="1"/>
</dbReference>
<keyword evidence="10" id="KW-0739">Sodium transport</keyword>
<keyword evidence="3" id="KW-0813">Transport</keyword>
<feature type="transmembrane region" description="Helical" evidence="12">
    <location>
        <begin position="188"/>
        <end position="207"/>
    </location>
</feature>
<feature type="transmembrane region" description="Helical" evidence="12">
    <location>
        <begin position="330"/>
        <end position="352"/>
    </location>
</feature>
<feature type="transmembrane region" description="Helical" evidence="12">
    <location>
        <begin position="412"/>
        <end position="434"/>
    </location>
</feature>
<dbReference type="PANTHER" id="PTHR42985">
    <property type="entry name" value="SODIUM-COUPLED MONOCARBOXYLATE TRANSPORTER"/>
    <property type="match status" value="1"/>
</dbReference>
<keyword evidence="4" id="KW-1003">Cell membrane</keyword>
<evidence type="ECO:0000256" key="4">
    <source>
        <dbReference type="ARBA" id="ARBA00022475"/>
    </source>
</evidence>
<accession>A0ABN8B2K7</accession>
<organism evidence="13 14">
    <name type="scientific">Chilo suppressalis</name>
    <name type="common">Asiatic rice borer moth</name>
    <dbReference type="NCBI Taxonomy" id="168631"/>
    <lineage>
        <taxon>Eukaryota</taxon>
        <taxon>Metazoa</taxon>
        <taxon>Ecdysozoa</taxon>
        <taxon>Arthropoda</taxon>
        <taxon>Hexapoda</taxon>
        <taxon>Insecta</taxon>
        <taxon>Pterygota</taxon>
        <taxon>Neoptera</taxon>
        <taxon>Endopterygota</taxon>
        <taxon>Lepidoptera</taxon>
        <taxon>Glossata</taxon>
        <taxon>Ditrysia</taxon>
        <taxon>Pyraloidea</taxon>
        <taxon>Crambidae</taxon>
        <taxon>Crambinae</taxon>
        <taxon>Chilo</taxon>
    </lineage>
</organism>
<dbReference type="Proteomes" id="UP001153292">
    <property type="component" value="Chromosome 2"/>
</dbReference>
<evidence type="ECO:0000313" key="13">
    <source>
        <dbReference type="EMBL" id="CAH0401530.1"/>
    </source>
</evidence>
<evidence type="ECO:0000313" key="14">
    <source>
        <dbReference type="Proteomes" id="UP001153292"/>
    </source>
</evidence>
<evidence type="ECO:0000256" key="12">
    <source>
        <dbReference type="SAM" id="Phobius"/>
    </source>
</evidence>
<keyword evidence="8" id="KW-0406">Ion transport</keyword>
<evidence type="ECO:0000256" key="1">
    <source>
        <dbReference type="ARBA" id="ARBA00004651"/>
    </source>
</evidence>
<dbReference type="InterPro" id="IPR051163">
    <property type="entry name" value="Sodium:Solute_Symporter_SSF"/>
</dbReference>
<feature type="transmembrane region" description="Helical" evidence="12">
    <location>
        <begin position="47"/>
        <end position="65"/>
    </location>
</feature>
<gene>
    <name evidence="13" type="ORF">CHILSU_LOCUS4759</name>
</gene>
<evidence type="ECO:0000256" key="9">
    <source>
        <dbReference type="ARBA" id="ARBA00023136"/>
    </source>
</evidence>
<evidence type="ECO:0000256" key="2">
    <source>
        <dbReference type="ARBA" id="ARBA00006434"/>
    </source>
</evidence>
<feature type="transmembrane region" description="Helical" evidence="12">
    <location>
        <begin position="441"/>
        <end position="462"/>
    </location>
</feature>
<feature type="transmembrane region" description="Helical" evidence="12">
    <location>
        <begin position="278"/>
        <end position="303"/>
    </location>
</feature>
<evidence type="ECO:0000256" key="5">
    <source>
        <dbReference type="ARBA" id="ARBA00022692"/>
    </source>
</evidence>
<feature type="transmembrane region" description="Helical" evidence="12">
    <location>
        <begin position="85"/>
        <end position="107"/>
    </location>
</feature>
<evidence type="ECO:0000256" key="7">
    <source>
        <dbReference type="ARBA" id="ARBA00023053"/>
    </source>
</evidence>
<keyword evidence="14" id="KW-1185">Reference proteome</keyword>
<reference evidence="13" key="1">
    <citation type="submission" date="2021-12" db="EMBL/GenBank/DDBJ databases">
        <authorList>
            <person name="King R."/>
        </authorList>
    </citation>
    <scope>NUCLEOTIDE SEQUENCE</scope>
</reference>
<protein>
    <recommendedName>
        <fullName evidence="15">Sodium/solute symporter</fullName>
    </recommendedName>
</protein>
<feature type="transmembrane region" description="Helical" evidence="12">
    <location>
        <begin position="128"/>
        <end position="149"/>
    </location>
</feature>
<name>A0ABN8B2K7_CHISP</name>
<dbReference type="PANTHER" id="PTHR42985:SF2">
    <property type="entry name" value="SODIUM-DEPENDENT MULTIVITAMIN TRANSPORTER"/>
    <property type="match status" value="1"/>
</dbReference>
<keyword evidence="5 12" id="KW-0812">Transmembrane</keyword>
<sequence>MSSNWLAWECIVFGVFIAATSCVPLWTKRRDPVEGTSAKQAYIFAEGGVSVIAMILSVGRGTLGVRSFLGFPSELVYRGSAMWETLYGIILAFPIVCFLFVPVYFKLHTNSVYEYLQMRFGSRWVRKVAAATFLVRQLLNLAVTVYTPTVALHAVLGLPHWASAAVLTVVAIVFNLLGGLAAAIRADVIQTLTMVLVSMAFIIQATVKAGGPGKVIQDNIDGNRLQFFKFNWDPTVRVDTLSAIFGQMFMSVSIYGCQQTFVQRYCSMSSESRVRRTLLANVPAVGILFSLSWVVGMAIYSVYKNCDPLKAGSITAPDEVLAYYVQDQYAFLPGMLGLFLGSLFNGALSFLVSNVNSLATVTWEDFVSAAPSFKGTSDKQQLTVIKIIGIVYAVVIMCLSLAVGMTGGVVEGSLLVTSATSGALLGVFILAALCPAANGRSALAGMLAAHFLTVWMAAGRLLRVDSSVEMLPLSVAGCANETANVFHKPLPVSQNETLKQLAPILQALNTSRILPTESTIPSALQTFYSISYMWYAVIGTVTCVTIGVIVGLLTENDSDIYDERLLHPLVAKLARKMPGKPRKFLNENVEKPVEEKESSERTEEIVVEEVKPTIVFTTNSSRLFDVYETRKSPSPFPERTRL</sequence>
<evidence type="ECO:0000256" key="8">
    <source>
        <dbReference type="ARBA" id="ARBA00023065"/>
    </source>
</evidence>
<evidence type="ECO:0000256" key="10">
    <source>
        <dbReference type="ARBA" id="ARBA00023201"/>
    </source>
</evidence>
<dbReference type="Gene3D" id="1.20.1730.10">
    <property type="entry name" value="Sodium/glucose cotransporter"/>
    <property type="match status" value="1"/>
</dbReference>
<evidence type="ECO:0000256" key="3">
    <source>
        <dbReference type="ARBA" id="ARBA00022448"/>
    </source>
</evidence>
<dbReference type="EMBL" id="OU963895">
    <property type="protein sequence ID" value="CAH0401530.1"/>
    <property type="molecule type" value="Genomic_DNA"/>
</dbReference>
<evidence type="ECO:0000256" key="6">
    <source>
        <dbReference type="ARBA" id="ARBA00022989"/>
    </source>
</evidence>
<keyword evidence="7" id="KW-0915">Sodium</keyword>
<evidence type="ECO:0008006" key="15">
    <source>
        <dbReference type="Google" id="ProtNLM"/>
    </source>
</evidence>
<proteinExistence type="inferred from homology"/>
<dbReference type="Pfam" id="PF00474">
    <property type="entry name" value="SSF"/>
    <property type="match status" value="1"/>
</dbReference>